<sequence length="79" mass="9010">MGEYVLQRDQQWVHRRGLCHSEGRVREEAAHCDSGGLGKKGFEEKRHIATTVNLGRGVPDLATGAYFRTWRQHKIPNLP</sequence>
<evidence type="ECO:0000313" key="2">
    <source>
        <dbReference type="Proteomes" id="UP000271098"/>
    </source>
</evidence>
<reference evidence="3" key="1">
    <citation type="submission" date="2016-06" db="UniProtKB">
        <authorList>
            <consortium name="WormBaseParasite"/>
        </authorList>
    </citation>
    <scope>IDENTIFICATION</scope>
</reference>
<keyword evidence="2" id="KW-1185">Reference proteome</keyword>
<organism evidence="3">
    <name type="scientific">Gongylonema pulchrum</name>
    <dbReference type="NCBI Taxonomy" id="637853"/>
    <lineage>
        <taxon>Eukaryota</taxon>
        <taxon>Metazoa</taxon>
        <taxon>Ecdysozoa</taxon>
        <taxon>Nematoda</taxon>
        <taxon>Chromadorea</taxon>
        <taxon>Rhabditida</taxon>
        <taxon>Spirurina</taxon>
        <taxon>Spiruromorpha</taxon>
        <taxon>Spiruroidea</taxon>
        <taxon>Gongylonematidae</taxon>
        <taxon>Gongylonema</taxon>
    </lineage>
</organism>
<dbReference type="AlphaFoldDB" id="A0A183E247"/>
<dbReference type="WBParaSite" id="GPUH_0001505801-mRNA-1">
    <property type="protein sequence ID" value="GPUH_0001505801-mRNA-1"/>
    <property type="gene ID" value="GPUH_0001505801"/>
</dbReference>
<proteinExistence type="predicted"/>
<protein>
    <submittedName>
        <fullName evidence="1 3">Uncharacterized protein</fullName>
    </submittedName>
</protein>
<gene>
    <name evidence="1" type="ORF">GPUH_LOCUS15041</name>
</gene>
<name>A0A183E247_9BILA</name>
<reference evidence="1 2" key="2">
    <citation type="submission" date="2018-11" db="EMBL/GenBank/DDBJ databases">
        <authorList>
            <consortium name="Pathogen Informatics"/>
        </authorList>
    </citation>
    <scope>NUCLEOTIDE SEQUENCE [LARGE SCALE GENOMIC DNA]</scope>
</reference>
<evidence type="ECO:0000313" key="3">
    <source>
        <dbReference type="WBParaSite" id="GPUH_0001505801-mRNA-1"/>
    </source>
</evidence>
<evidence type="ECO:0000313" key="1">
    <source>
        <dbReference type="EMBL" id="VDN25246.1"/>
    </source>
</evidence>
<accession>A0A183E247</accession>
<dbReference type="Proteomes" id="UP000271098">
    <property type="component" value="Unassembled WGS sequence"/>
</dbReference>
<dbReference type="EMBL" id="UYRT01081960">
    <property type="protein sequence ID" value="VDN25246.1"/>
    <property type="molecule type" value="Genomic_DNA"/>
</dbReference>